<accession>A0AAV5L8T3</accession>
<dbReference type="InterPro" id="IPR022003">
    <property type="entry name" value="RST"/>
</dbReference>
<gene>
    <name evidence="8" type="ORF">SLEP1_g42003</name>
</gene>
<dbReference type="InterPro" id="IPR044964">
    <property type="entry name" value="RCD1/SRO1-5"/>
</dbReference>
<dbReference type="PROSITE" id="PS51059">
    <property type="entry name" value="PARP_CATALYTIC"/>
    <property type="match status" value="1"/>
</dbReference>
<evidence type="ECO:0000256" key="4">
    <source>
        <dbReference type="ARBA" id="ARBA00023242"/>
    </source>
</evidence>
<name>A0AAV5L8T3_9ROSI</name>
<evidence type="ECO:0000256" key="1">
    <source>
        <dbReference type="ARBA" id="ARBA00004123"/>
    </source>
</evidence>
<dbReference type="EMBL" id="BPVZ01000101">
    <property type="protein sequence ID" value="GKV33498.1"/>
    <property type="molecule type" value="Genomic_DNA"/>
</dbReference>
<dbReference type="AlphaFoldDB" id="A0AAV5L8T3"/>
<dbReference type="GO" id="GO:0003950">
    <property type="term" value="F:NAD+ poly-ADP-ribosyltransferase activity"/>
    <property type="evidence" value="ECO:0007669"/>
    <property type="project" value="InterPro"/>
</dbReference>
<dbReference type="InterPro" id="IPR012317">
    <property type="entry name" value="Poly(ADP-ribose)pol_cat_dom"/>
</dbReference>
<dbReference type="InterPro" id="IPR004170">
    <property type="entry name" value="WWE_dom"/>
</dbReference>
<dbReference type="Pfam" id="PF00644">
    <property type="entry name" value="PARP"/>
    <property type="match status" value="1"/>
</dbReference>
<dbReference type="GO" id="GO:0005634">
    <property type="term" value="C:nucleus"/>
    <property type="evidence" value="ECO:0007669"/>
    <property type="project" value="UniProtKB-SubCell"/>
</dbReference>
<comment type="caution">
    <text evidence="8">The sequence shown here is derived from an EMBL/GenBank/DDBJ whole genome shotgun (WGS) entry which is preliminary data.</text>
</comment>
<dbReference type="InterPro" id="IPR037197">
    <property type="entry name" value="WWE_dom_sf"/>
</dbReference>
<keyword evidence="4" id="KW-0539">Nucleus</keyword>
<dbReference type="Proteomes" id="UP001054252">
    <property type="component" value="Unassembled WGS sequence"/>
</dbReference>
<protein>
    <recommendedName>
        <fullName evidence="10">Poly [ADP-ribose] polymerase</fullName>
    </recommendedName>
</protein>
<dbReference type="PROSITE" id="PS50918">
    <property type="entry name" value="WWE"/>
    <property type="match status" value="1"/>
</dbReference>
<keyword evidence="9" id="KW-1185">Reference proteome</keyword>
<evidence type="ECO:0000313" key="8">
    <source>
        <dbReference type="EMBL" id="GKV33498.1"/>
    </source>
</evidence>
<dbReference type="Pfam" id="PF12174">
    <property type="entry name" value="RST"/>
    <property type="match status" value="1"/>
</dbReference>
<dbReference type="SUPFAM" id="SSF117839">
    <property type="entry name" value="WWE domain"/>
    <property type="match status" value="1"/>
</dbReference>
<dbReference type="PANTHER" id="PTHR32263">
    <property type="entry name" value="INACTIVE POLY [ADP-RIBOSE] POLYMERASE SRO4-RELATED"/>
    <property type="match status" value="1"/>
</dbReference>
<evidence type="ECO:0000313" key="9">
    <source>
        <dbReference type="Proteomes" id="UP001054252"/>
    </source>
</evidence>
<dbReference type="InterPro" id="IPR057823">
    <property type="entry name" value="WWE_RCD1"/>
</dbReference>
<evidence type="ECO:0000256" key="2">
    <source>
        <dbReference type="ARBA" id="ARBA00022473"/>
    </source>
</evidence>
<keyword evidence="3" id="KW-0346">Stress response</keyword>
<evidence type="ECO:0000256" key="3">
    <source>
        <dbReference type="ARBA" id="ARBA00023016"/>
    </source>
</evidence>
<evidence type="ECO:0000259" key="7">
    <source>
        <dbReference type="PROSITE" id="PS51879"/>
    </source>
</evidence>
<dbReference type="PANTHER" id="PTHR32263:SF19">
    <property type="entry name" value="OS03G0230300 PROTEIN"/>
    <property type="match status" value="1"/>
</dbReference>
<evidence type="ECO:0008006" key="10">
    <source>
        <dbReference type="Google" id="ProtNLM"/>
    </source>
</evidence>
<evidence type="ECO:0000259" key="6">
    <source>
        <dbReference type="PROSITE" id="PS51059"/>
    </source>
</evidence>
<proteinExistence type="predicted"/>
<reference evidence="8 9" key="1">
    <citation type="journal article" date="2021" name="Commun. Biol.">
        <title>The genome of Shorea leprosula (Dipterocarpaceae) highlights the ecological relevance of drought in aseasonal tropical rainforests.</title>
        <authorList>
            <person name="Ng K.K.S."/>
            <person name="Kobayashi M.J."/>
            <person name="Fawcett J.A."/>
            <person name="Hatakeyama M."/>
            <person name="Paape T."/>
            <person name="Ng C.H."/>
            <person name="Ang C.C."/>
            <person name="Tnah L.H."/>
            <person name="Lee C.T."/>
            <person name="Nishiyama T."/>
            <person name="Sese J."/>
            <person name="O'Brien M.J."/>
            <person name="Copetti D."/>
            <person name="Mohd Noor M.I."/>
            <person name="Ong R.C."/>
            <person name="Putra M."/>
            <person name="Sireger I.Z."/>
            <person name="Indrioko S."/>
            <person name="Kosugi Y."/>
            <person name="Izuno A."/>
            <person name="Isagi Y."/>
            <person name="Lee S.L."/>
            <person name="Shimizu K.K."/>
        </authorList>
    </citation>
    <scope>NUCLEOTIDE SEQUENCE [LARGE SCALE GENOMIC DNA]</scope>
    <source>
        <strain evidence="8">214</strain>
    </source>
</reference>
<keyword evidence="2" id="KW-0217">Developmental protein</keyword>
<sequence>MAQTAAASTSRLAESVADMVPLPSSAPLALVPLSSQDAAHQSGSAAVRKGKEVQSATLTLPSKVSPLAPPLTQYALKRSGFAQDYFASTELLLQNYRNFSRSTAPSRLMYFENGDWIDFSSEVVDQLRPAFADRRAMVDVSIDGSKYLFDFLRMLQIDFKTENFCSVSWIDENGKCFFPKISIGKEEEFTELENNEYMESCANGNGDINHNIELVIKLDDSLLKRKRAEFEATPPTTALPTPPVAVLPVIAEDGPRRPQFLEVLRWPETTILREGDKEHMLIKNYFLAGVRKLHPFANVTTIYKCTREGHSQKARYEAFQKQIELTRTIRGADAATTIHAWHGASEKEVATILAYGFRSPTKVPESDVYGIGVYLSPIGLPQLSASLAEADENGEKHVILCRILLGNVEKVEFGSQQDLPSRAKFDTGSDDPKNPTWHVVWSYNMNKHIFPEFVVSYKPFGNAQGQMKAARCTGKEFISKVGDSLPPAQFQEVVHLYEMFQAGLLAKDDFIRRFRFIAGDNILKSVIREINDSG</sequence>
<feature type="domain" description="PARP catalytic" evidence="6">
    <location>
        <begin position="255"/>
        <end position="478"/>
    </location>
</feature>
<dbReference type="SUPFAM" id="SSF56399">
    <property type="entry name" value="ADP-ribosylation"/>
    <property type="match status" value="1"/>
</dbReference>
<organism evidence="8 9">
    <name type="scientific">Rubroshorea leprosula</name>
    <dbReference type="NCBI Taxonomy" id="152421"/>
    <lineage>
        <taxon>Eukaryota</taxon>
        <taxon>Viridiplantae</taxon>
        <taxon>Streptophyta</taxon>
        <taxon>Embryophyta</taxon>
        <taxon>Tracheophyta</taxon>
        <taxon>Spermatophyta</taxon>
        <taxon>Magnoliopsida</taxon>
        <taxon>eudicotyledons</taxon>
        <taxon>Gunneridae</taxon>
        <taxon>Pentapetalae</taxon>
        <taxon>rosids</taxon>
        <taxon>malvids</taxon>
        <taxon>Malvales</taxon>
        <taxon>Dipterocarpaceae</taxon>
        <taxon>Rubroshorea</taxon>
    </lineage>
</organism>
<dbReference type="Pfam" id="PF23467">
    <property type="entry name" value="WWE_5"/>
    <property type="match status" value="1"/>
</dbReference>
<evidence type="ECO:0000259" key="5">
    <source>
        <dbReference type="PROSITE" id="PS50918"/>
    </source>
</evidence>
<comment type="subcellular location">
    <subcellularLocation>
        <location evidence="1">Nucleus</location>
    </subcellularLocation>
</comment>
<feature type="domain" description="RST" evidence="7">
    <location>
        <begin position="465"/>
        <end position="534"/>
    </location>
</feature>
<dbReference type="PROSITE" id="PS51879">
    <property type="entry name" value="RST"/>
    <property type="match status" value="1"/>
</dbReference>
<feature type="domain" description="WWE" evidence="5">
    <location>
        <begin position="94"/>
        <end position="169"/>
    </location>
</feature>
<dbReference type="Gene3D" id="3.90.228.10">
    <property type="match status" value="1"/>
</dbReference>